<dbReference type="EMBL" id="JAMFLX010000045">
    <property type="protein sequence ID" value="MCL6272099.1"/>
    <property type="molecule type" value="Genomic_DNA"/>
</dbReference>
<keyword evidence="2" id="KW-1185">Reference proteome</keyword>
<evidence type="ECO:0000313" key="2">
    <source>
        <dbReference type="Proteomes" id="UP001203338"/>
    </source>
</evidence>
<proteinExistence type="predicted"/>
<name>A0ABT0PL51_9GAMM</name>
<reference evidence="1 2" key="1">
    <citation type="submission" date="2022-05" db="EMBL/GenBank/DDBJ databases">
        <authorList>
            <person name="Park J.-S."/>
        </authorList>
    </citation>
    <scope>NUCLEOTIDE SEQUENCE [LARGE SCALE GENOMIC DNA]</scope>
    <source>
        <strain evidence="1 2">2012CJ34-2</strain>
    </source>
</reference>
<comment type="caution">
    <text evidence="1">The sequence shown here is derived from an EMBL/GenBank/DDBJ whole genome shotgun (WGS) entry which is preliminary data.</text>
</comment>
<dbReference type="RefSeq" id="WP_249701781.1">
    <property type="nucleotide sequence ID" value="NZ_JAMFLX010000045.1"/>
</dbReference>
<evidence type="ECO:0000313" key="1">
    <source>
        <dbReference type="EMBL" id="MCL6272099.1"/>
    </source>
</evidence>
<dbReference type="Pfam" id="PF08907">
    <property type="entry name" value="DUF1853"/>
    <property type="match status" value="1"/>
</dbReference>
<dbReference type="InterPro" id="IPR015003">
    <property type="entry name" value="DUF1853"/>
</dbReference>
<sequence length="312" mass="36077">MDTITLKKHTTLPKPQPTENLQLIESEFDWLLDSPTLLLDSAHPALLDASLTDNGTTIDRKNLQSQVHLFYDMLRQRKSTRLGIRYETMWQYITRLNPSRTYLGSNIQVRGISKTLGEFDLLYFCHKRQQYVHQELAVKFYLGRPGSKGDWNDWLGPDHSDQLDKKLKRMFDQQIRLSSTEEGGKILCNLLGKTKPEPWLSEILLQGYLFYPWKKSCEPPLDSNPEHLKGDWLPLKQLTAYSRAIGADSFSIPVRYQWLALQDIDPEGEGINLSHLQQTLTELLEKIQRPVLAVAHTDSSNRLFFVAPDNWL</sequence>
<accession>A0ABT0PL51</accession>
<dbReference type="Proteomes" id="UP001203338">
    <property type="component" value="Unassembled WGS sequence"/>
</dbReference>
<gene>
    <name evidence="1" type="ORF">M3P05_19435</name>
</gene>
<protein>
    <submittedName>
        <fullName evidence="1">DUF1853 family protein</fullName>
    </submittedName>
</protein>
<organism evidence="1 2">
    <name type="scientific">Parendozoicomonas callyspongiae</name>
    <dbReference type="NCBI Taxonomy" id="2942213"/>
    <lineage>
        <taxon>Bacteria</taxon>
        <taxon>Pseudomonadati</taxon>
        <taxon>Pseudomonadota</taxon>
        <taxon>Gammaproteobacteria</taxon>
        <taxon>Oceanospirillales</taxon>
        <taxon>Endozoicomonadaceae</taxon>
        <taxon>Parendozoicomonas</taxon>
    </lineage>
</organism>